<dbReference type="Proteomes" id="UP000626092">
    <property type="component" value="Unassembled WGS sequence"/>
</dbReference>
<dbReference type="PANTHER" id="PTHR35125">
    <property type="entry name" value="NEURON NAVIGATOR 1-LIKE-RELATED"/>
    <property type="match status" value="1"/>
</dbReference>
<feature type="region of interest" description="Disordered" evidence="1">
    <location>
        <begin position="27"/>
        <end position="121"/>
    </location>
</feature>
<feature type="compositionally biased region" description="Polar residues" evidence="1">
    <location>
        <begin position="106"/>
        <end position="121"/>
    </location>
</feature>
<comment type="caution">
    <text evidence="2">The sequence shown here is derived from an EMBL/GenBank/DDBJ whole genome shotgun (WGS) entry which is preliminary data.</text>
</comment>
<dbReference type="InterPro" id="IPR039326">
    <property type="entry name" value="Patronus"/>
</dbReference>
<name>A0A834GHT9_RHOSS</name>
<dbReference type="GO" id="GO:0007346">
    <property type="term" value="P:regulation of mitotic cell cycle"/>
    <property type="evidence" value="ECO:0007669"/>
    <property type="project" value="InterPro"/>
</dbReference>
<organism evidence="2 3">
    <name type="scientific">Rhododendron simsii</name>
    <name type="common">Sims's rhododendron</name>
    <dbReference type="NCBI Taxonomy" id="118357"/>
    <lineage>
        <taxon>Eukaryota</taxon>
        <taxon>Viridiplantae</taxon>
        <taxon>Streptophyta</taxon>
        <taxon>Embryophyta</taxon>
        <taxon>Tracheophyta</taxon>
        <taxon>Spermatophyta</taxon>
        <taxon>Magnoliopsida</taxon>
        <taxon>eudicotyledons</taxon>
        <taxon>Gunneridae</taxon>
        <taxon>Pentapetalae</taxon>
        <taxon>asterids</taxon>
        <taxon>Ericales</taxon>
        <taxon>Ericaceae</taxon>
        <taxon>Ericoideae</taxon>
        <taxon>Rhodoreae</taxon>
        <taxon>Rhododendron</taxon>
    </lineage>
</organism>
<evidence type="ECO:0000313" key="2">
    <source>
        <dbReference type="EMBL" id="KAF7132291.1"/>
    </source>
</evidence>
<accession>A0A834GHT9</accession>
<dbReference type="OrthoDB" id="1902316at2759"/>
<evidence type="ECO:0000313" key="3">
    <source>
        <dbReference type="Proteomes" id="UP000626092"/>
    </source>
</evidence>
<proteinExistence type="predicted"/>
<reference evidence="2" key="1">
    <citation type="submission" date="2019-11" db="EMBL/GenBank/DDBJ databases">
        <authorList>
            <person name="Liu Y."/>
            <person name="Hou J."/>
            <person name="Li T.-Q."/>
            <person name="Guan C.-H."/>
            <person name="Wu X."/>
            <person name="Wu H.-Z."/>
            <person name="Ling F."/>
            <person name="Zhang R."/>
            <person name="Shi X.-G."/>
            <person name="Ren J.-P."/>
            <person name="Chen E.-F."/>
            <person name="Sun J.-M."/>
        </authorList>
    </citation>
    <scope>NUCLEOTIDE SEQUENCE</scope>
    <source>
        <strain evidence="2">Adult_tree_wgs_1</strain>
        <tissue evidence="2">Leaves</tissue>
    </source>
</reference>
<dbReference type="AlphaFoldDB" id="A0A834GHT9"/>
<gene>
    <name evidence="2" type="ORF">RHSIM_Rhsim09G0199800</name>
</gene>
<keyword evidence="3" id="KW-1185">Reference proteome</keyword>
<evidence type="ECO:0000256" key="1">
    <source>
        <dbReference type="SAM" id="MobiDB-lite"/>
    </source>
</evidence>
<feature type="compositionally biased region" description="Low complexity" evidence="1">
    <location>
        <begin position="77"/>
        <end position="87"/>
    </location>
</feature>
<sequence>MATQARGLIRDQNLSVHFDVAPLGAKTNVSKSQKNGGGLGGRKALNDISNSGRPSALHSSKMHNSKNVISSGEEIGSSKMKSSFGGKRNASKAPEKVQAGGRKSLSDLTNSGKPYVQQSSKDSCCNKLGAVMEEQFLSHNVTEEQLLHNHQECIKAQQNGIDMDYFLQSIGLETDNSMRSASPQVPPLSSKLKAESPPRYLEIKEMSELLYLDRYQQKNTRLPSVQASPCGSPKSPKPCVMWEDYNLHSFTLMKSPKLSNIHNPI</sequence>
<dbReference type="PANTHER" id="PTHR35125:SF2">
    <property type="entry name" value="PROTEIN PATRONUS 2-LIKE"/>
    <property type="match status" value="1"/>
</dbReference>
<protein>
    <submittedName>
        <fullName evidence="2">Uncharacterized protein</fullName>
    </submittedName>
</protein>
<dbReference type="EMBL" id="WJXA01000009">
    <property type="protein sequence ID" value="KAF7132291.1"/>
    <property type="molecule type" value="Genomic_DNA"/>
</dbReference>